<evidence type="ECO:0000313" key="2">
    <source>
        <dbReference type="EMBL" id="KJK34141.1"/>
    </source>
</evidence>
<dbReference type="Proteomes" id="UP000033393">
    <property type="component" value="Unassembled WGS sequence"/>
</dbReference>
<evidence type="ECO:0000313" key="3">
    <source>
        <dbReference type="Proteomes" id="UP000033393"/>
    </source>
</evidence>
<organism evidence="2 3">
    <name type="scientific">Lentzea aerocolonigenes</name>
    <name type="common">Lechevalieria aerocolonigenes</name>
    <name type="synonym">Saccharothrix aerocolonigenes</name>
    <dbReference type="NCBI Taxonomy" id="68170"/>
    <lineage>
        <taxon>Bacteria</taxon>
        <taxon>Bacillati</taxon>
        <taxon>Actinomycetota</taxon>
        <taxon>Actinomycetes</taxon>
        <taxon>Pseudonocardiales</taxon>
        <taxon>Pseudonocardiaceae</taxon>
        <taxon>Lentzea</taxon>
    </lineage>
</organism>
<gene>
    <name evidence="2" type="ORF">UK23_43990</name>
</gene>
<protein>
    <submittedName>
        <fullName evidence="2">Uncharacterized protein</fullName>
    </submittedName>
</protein>
<sequence>MPEGQQLFDAGDTVVLDPGQLTDPTGDNPLLTRLRATAPGYEPGFDDYMPAGKSYESYVDALTHIRYVVVRRTFNVDIGPTNGFTFTSASASAEAVIADLTTRTILCSVTTSATLAANEITYTIRDPDHREENAKAAISSAVRSSATAGLQFKLDVLRHGKIDLRR</sequence>
<keyword evidence="3" id="KW-1185">Reference proteome</keyword>
<comment type="caution">
    <text evidence="2">The sequence shown here is derived from an EMBL/GenBank/DDBJ whole genome shotgun (WGS) entry which is preliminary data.</text>
</comment>
<accession>A0A0F0GI95</accession>
<dbReference type="AlphaFoldDB" id="A0A0F0GI95"/>
<reference evidence="2 3" key="1">
    <citation type="submission" date="2015-02" db="EMBL/GenBank/DDBJ databases">
        <authorList>
            <person name="Ju K.-S."/>
            <person name="Doroghazi J.R."/>
            <person name="Metcalf W."/>
        </authorList>
    </citation>
    <scope>NUCLEOTIDE SEQUENCE [LARGE SCALE GENOMIC DNA]</scope>
    <source>
        <strain evidence="2 3">NRRL B-16140</strain>
    </source>
</reference>
<feature type="region of interest" description="Disordered" evidence="1">
    <location>
        <begin position="1"/>
        <end position="32"/>
    </location>
</feature>
<dbReference type="PATRIC" id="fig|68170.10.peg.2026"/>
<name>A0A0F0GI95_LENAE</name>
<evidence type="ECO:0000256" key="1">
    <source>
        <dbReference type="SAM" id="MobiDB-lite"/>
    </source>
</evidence>
<dbReference type="EMBL" id="JYJG01000472">
    <property type="protein sequence ID" value="KJK34141.1"/>
    <property type="molecule type" value="Genomic_DNA"/>
</dbReference>
<dbReference type="RefSeq" id="WP_045317782.1">
    <property type="nucleotide sequence ID" value="NZ_JYJG01000472.1"/>
</dbReference>
<proteinExistence type="predicted"/>